<evidence type="ECO:0000259" key="3">
    <source>
        <dbReference type="Pfam" id="PF00501"/>
    </source>
</evidence>
<evidence type="ECO:0000313" key="6">
    <source>
        <dbReference type="Proteomes" id="UP000032512"/>
    </source>
</evidence>
<dbReference type="Gene3D" id="3.40.50.12780">
    <property type="entry name" value="N-terminal domain of ligase-like"/>
    <property type="match status" value="1"/>
</dbReference>
<evidence type="ECO:0000259" key="4">
    <source>
        <dbReference type="Pfam" id="PF13193"/>
    </source>
</evidence>
<dbReference type="InterPro" id="IPR045851">
    <property type="entry name" value="AMP-bd_C_sf"/>
</dbReference>
<comment type="caution">
    <text evidence="5">The sequence shown here is derived from an EMBL/GenBank/DDBJ whole genome shotgun (WGS) entry which is preliminary data.</text>
</comment>
<proteinExistence type="inferred from homology"/>
<gene>
    <name evidence="5" type="ORF">UB32_00625</name>
</gene>
<dbReference type="InterPro" id="IPR000873">
    <property type="entry name" value="AMP-dep_synth/lig_dom"/>
</dbReference>
<keyword evidence="6" id="KW-1185">Reference proteome</keyword>
<dbReference type="EMBL" id="JXIQ01000003">
    <property type="protein sequence ID" value="KIY23870.1"/>
    <property type="molecule type" value="Genomic_DNA"/>
</dbReference>
<dbReference type="Pfam" id="PF00501">
    <property type="entry name" value="AMP-binding"/>
    <property type="match status" value="1"/>
</dbReference>
<dbReference type="Proteomes" id="UP000032512">
    <property type="component" value="Unassembled WGS sequence"/>
</dbReference>
<dbReference type="RefSeq" id="WP_044390350.1">
    <property type="nucleotide sequence ID" value="NZ_JXIQ01000003.1"/>
</dbReference>
<dbReference type="FunFam" id="3.30.300.30:FF:000008">
    <property type="entry name" value="2,3-dihydroxybenzoate-AMP ligase"/>
    <property type="match status" value="1"/>
</dbReference>
<dbReference type="InterPro" id="IPR025110">
    <property type="entry name" value="AMP-bd_C"/>
</dbReference>
<dbReference type="Pfam" id="PF13193">
    <property type="entry name" value="AMP-binding_C"/>
    <property type="match status" value="1"/>
</dbReference>
<name>A0A0D6ZF37_9BACI</name>
<feature type="domain" description="AMP-binding enzyme C-terminal" evidence="4">
    <location>
        <begin position="426"/>
        <end position="501"/>
    </location>
</feature>
<dbReference type="AlphaFoldDB" id="A0A0D6ZF37"/>
<feature type="domain" description="AMP-dependent synthetase/ligase" evidence="3">
    <location>
        <begin position="10"/>
        <end position="376"/>
    </location>
</feature>
<sequence length="517" mass="57983">MIAAELIRRGAVYYPDKIAVIYEGDSRTFKEVNQNSNRLANALHKLGLKKGDRVAFLLANSVQSVEIDFAMIKSGLVRVPLNTRLSEQELIHMINETDAKALLFTEEFAEKVATLRPQTPDLEWYCQVNGVSTYDWTIPVSKEMELVSDEEPEVELKEDDPVTLQYTSGTTGKLKAAIHTQRSWAAIAANILSTLTIKEGDMMMHAAPLTHASGTLILPHWVSGASNAILPGFEPKSFLEAVEQLKPTTLNLVPTMVVMLLSYPDVGKYSFNSVRSIIYGASPMPREALKRGLELWGPKFIQYFGQTEAPLILTVMGIDDHVEALENPQQYNRLLSCGRPTVTTELKIVNEEGQEMKAGEIGEIIISSSQAMAGYWKEEQLTKETMKGKWVYTRDMGYIDEDGYMYLVDRKSDMIISGGYNIYPREVEEVLYQHPAVREAAVVGVPDEKWVETVKAFIVLKEGMTATSAELILHCQQHLASYKKPKYVVFIDSLPKSAVGKIVRRKLRREDNQASPK</sequence>
<evidence type="ECO:0000256" key="2">
    <source>
        <dbReference type="ARBA" id="ARBA00022598"/>
    </source>
</evidence>
<dbReference type="OrthoDB" id="9757771at2"/>
<evidence type="ECO:0000256" key="1">
    <source>
        <dbReference type="ARBA" id="ARBA00006432"/>
    </source>
</evidence>
<dbReference type="PANTHER" id="PTHR43767:SF7">
    <property type="entry name" value="MEDIUM_LONG-CHAIN-FATTY-ACID--COA LIGASE FADD8"/>
    <property type="match status" value="1"/>
</dbReference>
<protein>
    <submittedName>
        <fullName evidence="5">AMP-dependent synthetase</fullName>
    </submittedName>
</protein>
<comment type="similarity">
    <text evidence="1">Belongs to the ATP-dependent AMP-binding enzyme family.</text>
</comment>
<organism evidence="5 6">
    <name type="scientific">Mesobacillus subterraneus</name>
    <dbReference type="NCBI Taxonomy" id="285983"/>
    <lineage>
        <taxon>Bacteria</taxon>
        <taxon>Bacillati</taxon>
        <taxon>Bacillota</taxon>
        <taxon>Bacilli</taxon>
        <taxon>Bacillales</taxon>
        <taxon>Bacillaceae</taxon>
        <taxon>Mesobacillus</taxon>
    </lineage>
</organism>
<dbReference type="PROSITE" id="PS00455">
    <property type="entry name" value="AMP_BINDING"/>
    <property type="match status" value="1"/>
</dbReference>
<accession>A0A0D6ZF37</accession>
<dbReference type="GO" id="GO:0016877">
    <property type="term" value="F:ligase activity, forming carbon-sulfur bonds"/>
    <property type="evidence" value="ECO:0007669"/>
    <property type="project" value="UniProtKB-ARBA"/>
</dbReference>
<dbReference type="PANTHER" id="PTHR43767">
    <property type="entry name" value="LONG-CHAIN-FATTY-ACID--COA LIGASE"/>
    <property type="match status" value="1"/>
</dbReference>
<evidence type="ECO:0000313" key="5">
    <source>
        <dbReference type="EMBL" id="KIY23870.1"/>
    </source>
</evidence>
<dbReference type="SUPFAM" id="SSF56801">
    <property type="entry name" value="Acetyl-CoA synthetase-like"/>
    <property type="match status" value="1"/>
</dbReference>
<dbReference type="InterPro" id="IPR020845">
    <property type="entry name" value="AMP-binding_CS"/>
</dbReference>
<dbReference type="Gene3D" id="3.30.300.30">
    <property type="match status" value="1"/>
</dbReference>
<keyword evidence="2" id="KW-0436">Ligase</keyword>
<reference evidence="5 6" key="1">
    <citation type="submission" date="2015-01" db="EMBL/GenBank/DDBJ databases">
        <title>Draft genome sequences of the supercritical CO2 tolerant bacteria Bacillus subterraneus MITOT1 and Bacillus cereus MIT0214.</title>
        <authorList>
            <person name="Peet K.C."/>
            <person name="Thompson J.R."/>
        </authorList>
    </citation>
    <scope>NUCLEOTIDE SEQUENCE [LARGE SCALE GENOMIC DNA]</scope>
    <source>
        <strain evidence="5 6">MITOT1</strain>
    </source>
</reference>
<dbReference type="PATRIC" id="fig|285983.3.peg.3643"/>
<dbReference type="InterPro" id="IPR050237">
    <property type="entry name" value="ATP-dep_AMP-bd_enzyme"/>
</dbReference>
<dbReference type="InterPro" id="IPR042099">
    <property type="entry name" value="ANL_N_sf"/>
</dbReference>